<dbReference type="AlphaFoldDB" id="A0A0E9R7W7"/>
<reference evidence="1" key="1">
    <citation type="submission" date="2014-11" db="EMBL/GenBank/DDBJ databases">
        <authorList>
            <person name="Amaro Gonzalez C."/>
        </authorList>
    </citation>
    <scope>NUCLEOTIDE SEQUENCE</scope>
</reference>
<proteinExistence type="predicted"/>
<name>A0A0E9R7W7_ANGAN</name>
<evidence type="ECO:0000313" key="1">
    <source>
        <dbReference type="EMBL" id="JAH25226.1"/>
    </source>
</evidence>
<reference evidence="1" key="2">
    <citation type="journal article" date="2015" name="Fish Shellfish Immunol.">
        <title>Early steps in the European eel (Anguilla anguilla)-Vibrio vulnificus interaction in the gills: Role of the RtxA13 toxin.</title>
        <authorList>
            <person name="Callol A."/>
            <person name="Pajuelo D."/>
            <person name="Ebbesson L."/>
            <person name="Teles M."/>
            <person name="MacKenzie S."/>
            <person name="Amaro C."/>
        </authorList>
    </citation>
    <scope>NUCLEOTIDE SEQUENCE</scope>
</reference>
<sequence length="26" mass="2875">MYHIKGAKTMNPLIIISECLALLSTI</sequence>
<organism evidence="1">
    <name type="scientific">Anguilla anguilla</name>
    <name type="common">European freshwater eel</name>
    <name type="synonym">Muraena anguilla</name>
    <dbReference type="NCBI Taxonomy" id="7936"/>
    <lineage>
        <taxon>Eukaryota</taxon>
        <taxon>Metazoa</taxon>
        <taxon>Chordata</taxon>
        <taxon>Craniata</taxon>
        <taxon>Vertebrata</taxon>
        <taxon>Euteleostomi</taxon>
        <taxon>Actinopterygii</taxon>
        <taxon>Neopterygii</taxon>
        <taxon>Teleostei</taxon>
        <taxon>Anguilliformes</taxon>
        <taxon>Anguillidae</taxon>
        <taxon>Anguilla</taxon>
    </lineage>
</organism>
<dbReference type="EMBL" id="GBXM01083351">
    <property type="protein sequence ID" value="JAH25226.1"/>
    <property type="molecule type" value="Transcribed_RNA"/>
</dbReference>
<protein>
    <submittedName>
        <fullName evidence="1">Uncharacterized protein</fullName>
    </submittedName>
</protein>
<accession>A0A0E9R7W7</accession>